<dbReference type="InterPro" id="IPR016047">
    <property type="entry name" value="M23ase_b-sheet_dom"/>
</dbReference>
<dbReference type="Pfam" id="PF01476">
    <property type="entry name" value="LysM"/>
    <property type="match status" value="1"/>
</dbReference>
<keyword evidence="4" id="KW-0449">Lipoprotein</keyword>
<reference evidence="4 5" key="1">
    <citation type="submission" date="2019-03" db="EMBL/GenBank/DDBJ databases">
        <title>Genomic Encyclopedia of Type Strains, Phase IV (KMG-IV): sequencing the most valuable type-strain genomes for metagenomic binning, comparative biology and taxonomic classification.</title>
        <authorList>
            <person name="Goeker M."/>
        </authorList>
    </citation>
    <scope>NUCLEOTIDE SEQUENCE [LARGE SCALE GENOMIC DNA]</scope>
    <source>
        <strain evidence="4 5">DSM 26377</strain>
    </source>
</reference>
<dbReference type="Proteomes" id="UP000295341">
    <property type="component" value="Unassembled WGS sequence"/>
</dbReference>
<dbReference type="CDD" id="cd00118">
    <property type="entry name" value="LysM"/>
    <property type="match status" value="1"/>
</dbReference>
<evidence type="ECO:0000256" key="1">
    <source>
        <dbReference type="ARBA" id="ARBA00038420"/>
    </source>
</evidence>
<evidence type="ECO:0000259" key="3">
    <source>
        <dbReference type="PROSITE" id="PS51782"/>
    </source>
</evidence>
<keyword evidence="5" id="KW-1185">Reference proteome</keyword>
<dbReference type="Gene3D" id="2.70.70.10">
    <property type="entry name" value="Glucose Permease (Domain IIA)"/>
    <property type="match status" value="1"/>
</dbReference>
<dbReference type="RefSeq" id="WP_133880773.1">
    <property type="nucleotide sequence ID" value="NZ_MWIN01000001.1"/>
</dbReference>
<comment type="caution">
    <text evidence="4">The sequence shown here is derived from an EMBL/GenBank/DDBJ whole genome shotgun (WGS) entry which is preliminary data.</text>
</comment>
<dbReference type="Pfam" id="PF01551">
    <property type="entry name" value="Peptidase_M23"/>
    <property type="match status" value="1"/>
</dbReference>
<dbReference type="SMART" id="SM00257">
    <property type="entry name" value="LysM"/>
    <property type="match status" value="1"/>
</dbReference>
<dbReference type="InterPro" id="IPR018392">
    <property type="entry name" value="LysM"/>
</dbReference>
<dbReference type="PROSITE" id="PS51782">
    <property type="entry name" value="LYSM"/>
    <property type="match status" value="1"/>
</dbReference>
<dbReference type="GO" id="GO:0004222">
    <property type="term" value="F:metalloendopeptidase activity"/>
    <property type="evidence" value="ECO:0007669"/>
    <property type="project" value="TreeGrafter"/>
</dbReference>
<evidence type="ECO:0000313" key="5">
    <source>
        <dbReference type="Proteomes" id="UP000295341"/>
    </source>
</evidence>
<dbReference type="OrthoDB" id="9795421at2"/>
<protein>
    <submittedName>
        <fullName evidence="4">Lipoprotein NlpD</fullName>
    </submittedName>
</protein>
<organism evidence="4 5">
    <name type="scientific">Panacagrimonas perspica</name>
    <dbReference type="NCBI Taxonomy" id="381431"/>
    <lineage>
        <taxon>Bacteria</taxon>
        <taxon>Pseudomonadati</taxon>
        <taxon>Pseudomonadota</taxon>
        <taxon>Gammaproteobacteria</taxon>
        <taxon>Nevskiales</taxon>
        <taxon>Nevskiaceae</taxon>
        <taxon>Panacagrimonas</taxon>
    </lineage>
</organism>
<name>A0A4R7PDT3_9GAMM</name>
<dbReference type="SUPFAM" id="SSF51261">
    <property type="entry name" value="Duplicated hybrid motif"/>
    <property type="match status" value="1"/>
</dbReference>
<feature type="compositionally biased region" description="Pro residues" evidence="2">
    <location>
        <begin position="133"/>
        <end position="150"/>
    </location>
</feature>
<dbReference type="PROSITE" id="PS51257">
    <property type="entry name" value="PROKAR_LIPOPROTEIN"/>
    <property type="match status" value="1"/>
</dbReference>
<dbReference type="AlphaFoldDB" id="A0A4R7PDT3"/>
<dbReference type="SUPFAM" id="SSF54106">
    <property type="entry name" value="LysM domain"/>
    <property type="match status" value="1"/>
</dbReference>
<comment type="similarity">
    <text evidence="1">Belongs to the E.coli NlpD/Haemophilus LppB family.</text>
</comment>
<accession>A0A4R7PDT3</accession>
<dbReference type="CDD" id="cd12797">
    <property type="entry name" value="M23_peptidase"/>
    <property type="match status" value="1"/>
</dbReference>
<gene>
    <name evidence="4" type="ORF">DFR24_1648</name>
</gene>
<sequence>MTLKPTLVVLAPALLLAGCAGLLSWNPPSEHELANQSVAPVLPERPVGAQEYMVRQGDTMYSIAFRNSLDFRELASWNGIGSNYLIRPGQVLRLSQPPRPSLIEGDIVSHPDDTTPAPALRPVTLPTEVIGVAPPPLPPGRAPGPRPKPMALPTETFGVPPPALGQSSMASPPIAQGQVTMMPAPPSGSMPAAAGSASPVAAPPVVATAPALPPPPLTSESGGPYRWQWPTNGVVVRGYNLAAGSKGLDFAGDIGQPVYAAAPGKVVYSGSALKGYGELIIIKHDDLRLSAYGYNRTRLVNEGQMVQGGQAIAELGLGPENKPVLHFEIRERGQPVDPVPYLPAKTAAN</sequence>
<dbReference type="EMBL" id="SOBT01000008">
    <property type="protein sequence ID" value="TDU32257.1"/>
    <property type="molecule type" value="Genomic_DNA"/>
</dbReference>
<dbReference type="InterPro" id="IPR050570">
    <property type="entry name" value="Cell_wall_metabolism_enzyme"/>
</dbReference>
<dbReference type="GO" id="GO:0009279">
    <property type="term" value="C:cell outer membrane"/>
    <property type="evidence" value="ECO:0007669"/>
    <property type="project" value="TreeGrafter"/>
</dbReference>
<dbReference type="InterPro" id="IPR036779">
    <property type="entry name" value="LysM_dom_sf"/>
</dbReference>
<feature type="region of interest" description="Disordered" evidence="2">
    <location>
        <begin position="131"/>
        <end position="152"/>
    </location>
</feature>
<proteinExistence type="inferred from homology"/>
<feature type="domain" description="LysM" evidence="3">
    <location>
        <begin position="50"/>
        <end position="94"/>
    </location>
</feature>
<dbReference type="PANTHER" id="PTHR21666:SF263">
    <property type="entry name" value="MUREIN HYDROLASE ACTIVATOR NLPD"/>
    <property type="match status" value="1"/>
</dbReference>
<dbReference type="PANTHER" id="PTHR21666">
    <property type="entry name" value="PEPTIDASE-RELATED"/>
    <property type="match status" value="1"/>
</dbReference>
<dbReference type="Gene3D" id="3.10.350.10">
    <property type="entry name" value="LysM domain"/>
    <property type="match status" value="1"/>
</dbReference>
<evidence type="ECO:0000256" key="2">
    <source>
        <dbReference type="SAM" id="MobiDB-lite"/>
    </source>
</evidence>
<dbReference type="InterPro" id="IPR011055">
    <property type="entry name" value="Dup_hybrid_motif"/>
</dbReference>
<evidence type="ECO:0000313" key="4">
    <source>
        <dbReference type="EMBL" id="TDU32257.1"/>
    </source>
</evidence>
<dbReference type="GO" id="GO:0032153">
    <property type="term" value="C:cell division site"/>
    <property type="evidence" value="ECO:0007669"/>
    <property type="project" value="TreeGrafter"/>
</dbReference>